<dbReference type="EMBL" id="MUAJ01000034">
    <property type="protein sequence ID" value="OOR09977.1"/>
    <property type="molecule type" value="Genomic_DNA"/>
</dbReference>
<dbReference type="GO" id="GO:0006508">
    <property type="term" value="P:proteolysis"/>
    <property type="evidence" value="ECO:0007669"/>
    <property type="project" value="InterPro"/>
</dbReference>
<evidence type="ECO:0000259" key="2">
    <source>
        <dbReference type="SMART" id="SM00645"/>
    </source>
</evidence>
<accession>A0A1S9TJA0</accession>
<comment type="caution">
    <text evidence="3">The sequence shown here is derived from an EMBL/GenBank/DDBJ whole genome shotgun (WGS) entry which is preliminary data.</text>
</comment>
<dbReference type="InterPro" id="IPR000668">
    <property type="entry name" value="Peptidase_C1A_C"/>
</dbReference>
<dbReference type="AlphaFoldDB" id="A0A1S9TJA0"/>
<dbReference type="SUPFAM" id="SSF54001">
    <property type="entry name" value="Cysteine proteinases"/>
    <property type="match status" value="1"/>
</dbReference>
<dbReference type="Pfam" id="PF00112">
    <property type="entry name" value="Peptidase_C1"/>
    <property type="match status" value="1"/>
</dbReference>
<dbReference type="InterPro" id="IPR038765">
    <property type="entry name" value="Papain-like_cys_pep_sf"/>
</dbReference>
<feature type="domain" description="Peptidase C1A papain C-terminal" evidence="2">
    <location>
        <begin position="29"/>
        <end position="244"/>
    </location>
</feature>
<protein>
    <recommendedName>
        <fullName evidence="2">Peptidase C1A papain C-terminal domain-containing protein</fullName>
    </recommendedName>
</protein>
<dbReference type="InterPro" id="IPR013128">
    <property type="entry name" value="Peptidase_C1A"/>
</dbReference>
<dbReference type="Gene3D" id="3.90.70.10">
    <property type="entry name" value="Cysteine proteinases"/>
    <property type="match status" value="1"/>
</dbReference>
<comment type="similarity">
    <text evidence="1">Belongs to the peptidase C1 family.</text>
</comment>
<gene>
    <name evidence="3" type="ORF">BW897_24765</name>
</gene>
<name>A0A1S9TJA0_BACCE</name>
<dbReference type="CDD" id="cd02619">
    <property type="entry name" value="Peptidase_C1"/>
    <property type="match status" value="1"/>
</dbReference>
<dbReference type="PANTHER" id="PTHR12411">
    <property type="entry name" value="CYSTEINE PROTEASE FAMILY C1-RELATED"/>
    <property type="match status" value="1"/>
</dbReference>
<evidence type="ECO:0000256" key="1">
    <source>
        <dbReference type="ARBA" id="ARBA00008455"/>
    </source>
</evidence>
<proteinExistence type="inferred from homology"/>
<organism evidence="3 4">
    <name type="scientific">Bacillus cereus</name>
    <dbReference type="NCBI Taxonomy" id="1396"/>
    <lineage>
        <taxon>Bacteria</taxon>
        <taxon>Bacillati</taxon>
        <taxon>Bacillota</taxon>
        <taxon>Bacilli</taxon>
        <taxon>Bacillales</taxon>
        <taxon>Bacillaceae</taxon>
        <taxon>Bacillus</taxon>
        <taxon>Bacillus cereus group</taxon>
    </lineage>
</organism>
<evidence type="ECO:0000313" key="4">
    <source>
        <dbReference type="Proteomes" id="UP000190906"/>
    </source>
</evidence>
<evidence type="ECO:0000313" key="3">
    <source>
        <dbReference type="EMBL" id="OOR09977.1"/>
    </source>
</evidence>
<dbReference type="SMART" id="SM00645">
    <property type="entry name" value="Pept_C1"/>
    <property type="match status" value="1"/>
</dbReference>
<dbReference type="GO" id="GO:0008234">
    <property type="term" value="F:cysteine-type peptidase activity"/>
    <property type="evidence" value="ECO:0007669"/>
    <property type="project" value="InterPro"/>
</dbReference>
<sequence>METYGTGYIPSPIDKRDLIMEGFLPLVLLSPDIDYSNVEVQVRAQGKKQTCVGFACAAMKEYQELKERKRYTQLSPLYLYQKCKEIDNISDEGTHPRVAVRILQKQGICEEHYYPYNTEESVPPKTGADENALQYIIQAYAQLTNVPAMKRSLAVNGPFVAGLPISMTDWLVLASQQGGVIPMPKDKNSLKFGHAVCIVGYDDEKQVFKFQNSWGPKWGDKGFGYLSYNYMETYGKEAYGATDFITDPGTLVKQKENILLQRGEEFVVSRDEADRYGIQ</sequence>
<dbReference type="Proteomes" id="UP000190906">
    <property type="component" value="Unassembled WGS sequence"/>
</dbReference>
<reference evidence="3 4" key="1">
    <citation type="submission" date="2017-01" db="EMBL/GenBank/DDBJ databases">
        <title>Bacillus cereus isolates.</title>
        <authorList>
            <person name="Beno S.M."/>
        </authorList>
    </citation>
    <scope>NUCLEOTIDE SEQUENCE [LARGE SCALE GENOMIC DNA]</scope>
    <source>
        <strain evidence="3 4">FSL H8-0485</strain>
    </source>
</reference>